<evidence type="ECO:0000313" key="5">
    <source>
        <dbReference type="Proteomes" id="UP001138709"/>
    </source>
</evidence>
<dbReference type="Pfam" id="PF19278">
    <property type="entry name" value="Hydant_A_C"/>
    <property type="match status" value="1"/>
</dbReference>
<dbReference type="Proteomes" id="UP001138709">
    <property type="component" value="Unassembled WGS sequence"/>
</dbReference>
<sequence length="690" mass="71646">MGETRLAVDIGGTFTDLVLQTPRGTHEMKLLTTPEAPERAVLDGARAILAAAGCAASEVGLVVHGTTLATNALIERKGAPTALLTTEGFRDSVEMAYEHRFEQYDLSMQRPEPLVPRDLRLGVRERMAADGSVLLQLDEDGLRAAARGLRDRGIQAVAVCFLHSFTNPAHERRAAEILGEELPDAAITISAEVAPEIREYERASTTIANAYVLPLMGRYLAALEQGLRDAGLACPLLLMMSSGGVTTVETAKRFPVRLVESGPAGGAILAQAVAAENGLGEVLAFDMGGTTAKLTLIDRLEFQRSRSFEVARAYRFIQGSGLPVRIPVIELVEIGAGGGSIARVDALGRILVGPDSAGSVPGPACYGRGGTAPTVTDADAALGRLDPARFAGGSIALDVTKAEAAVDGGIAAPLGMAAAQGAVGIAEIVDETMANAARVHAVENGKDTAGRAMIAFGGAAPLHAARLAQKLGIARVVVPVGAGVGSAHGFLRAPIAYEVVRSRHMRLDAFDPAALNALFAEMRAEAEAVVRMGAPTEALTETRTGFMRYRGQGHEIAVALPARAYGPGDAAALRSSFEAAYIALFGRVIPRLEVEAMTFALSLSAARPLPGQVADPPALAAPPPRGMRDVTDPATGATEAAAVHERTGLSPGMAVPGPALIVEDGTTTVVPRGFTARVNALRQLLLEAVA</sequence>
<feature type="domain" description="Hydantoinase/oxoprolinase N-terminal" evidence="2">
    <location>
        <begin position="5"/>
        <end position="181"/>
    </location>
</feature>
<dbReference type="InterPro" id="IPR045079">
    <property type="entry name" value="Oxoprolinase-like"/>
</dbReference>
<dbReference type="EMBL" id="JAAEDL010000018">
    <property type="protein sequence ID" value="MBR0682378.1"/>
    <property type="molecule type" value="Genomic_DNA"/>
</dbReference>
<gene>
    <name evidence="4" type="ORF">GXW74_17940</name>
</gene>
<dbReference type="GO" id="GO:0006749">
    <property type="term" value="P:glutathione metabolic process"/>
    <property type="evidence" value="ECO:0007669"/>
    <property type="project" value="TreeGrafter"/>
</dbReference>
<dbReference type="GO" id="GO:0017168">
    <property type="term" value="F:5-oxoprolinase (ATP-hydrolyzing) activity"/>
    <property type="evidence" value="ECO:0007669"/>
    <property type="project" value="TreeGrafter"/>
</dbReference>
<evidence type="ECO:0000313" key="4">
    <source>
        <dbReference type="EMBL" id="MBR0682378.1"/>
    </source>
</evidence>
<dbReference type="InterPro" id="IPR002821">
    <property type="entry name" value="Hydantoinase_A"/>
</dbReference>
<reference evidence="4" key="1">
    <citation type="submission" date="2020-01" db="EMBL/GenBank/DDBJ databases">
        <authorList>
            <person name="Rat A."/>
        </authorList>
    </citation>
    <scope>NUCLEOTIDE SEQUENCE</scope>
    <source>
        <strain evidence="4">LMG 31228</strain>
    </source>
</reference>
<evidence type="ECO:0000259" key="1">
    <source>
        <dbReference type="Pfam" id="PF01968"/>
    </source>
</evidence>
<accession>A0A9X9XF92</accession>
<dbReference type="PANTHER" id="PTHR11365:SF23">
    <property type="entry name" value="HYPOTHETICAL 5-OXOPROLINASE (EUROFUNG)-RELATED"/>
    <property type="match status" value="1"/>
</dbReference>
<dbReference type="RefSeq" id="WP_211847910.1">
    <property type="nucleotide sequence ID" value="NZ_JAAEDL010000018.1"/>
</dbReference>
<protein>
    <submittedName>
        <fullName evidence="4">Hydantoinase/oxoprolinase family protein</fullName>
    </submittedName>
</protein>
<reference evidence="4" key="2">
    <citation type="journal article" date="2021" name="Syst. Appl. Microbiol.">
        <title>Roseomonas hellenica sp. nov., isolated from roots of wild-growing Alkanna tinctoria.</title>
        <authorList>
            <person name="Rat A."/>
            <person name="Naranjo H.D."/>
            <person name="Lebbe L."/>
            <person name="Cnockaert M."/>
            <person name="Krigas N."/>
            <person name="Grigoriadou K."/>
            <person name="Maloupa E."/>
            <person name="Willems A."/>
        </authorList>
    </citation>
    <scope>NUCLEOTIDE SEQUENCE</scope>
    <source>
        <strain evidence="4">LMG 31228</strain>
    </source>
</reference>
<dbReference type="AlphaFoldDB" id="A0A9X9XF92"/>
<dbReference type="Pfam" id="PF05378">
    <property type="entry name" value="Hydant_A_N"/>
    <property type="match status" value="1"/>
</dbReference>
<feature type="domain" description="Hydantoinase A/oxoprolinase" evidence="1">
    <location>
        <begin position="202"/>
        <end position="497"/>
    </location>
</feature>
<dbReference type="InterPro" id="IPR049517">
    <property type="entry name" value="ACX-like_C"/>
</dbReference>
<evidence type="ECO:0000259" key="2">
    <source>
        <dbReference type="Pfam" id="PF05378"/>
    </source>
</evidence>
<dbReference type="PANTHER" id="PTHR11365">
    <property type="entry name" value="5-OXOPROLINASE RELATED"/>
    <property type="match status" value="1"/>
</dbReference>
<dbReference type="Pfam" id="PF01968">
    <property type="entry name" value="Hydantoinase_A"/>
    <property type="match status" value="1"/>
</dbReference>
<proteinExistence type="predicted"/>
<comment type="caution">
    <text evidence="4">The sequence shown here is derived from an EMBL/GenBank/DDBJ whole genome shotgun (WGS) entry which is preliminary data.</text>
</comment>
<evidence type="ECO:0000259" key="3">
    <source>
        <dbReference type="Pfam" id="PF19278"/>
    </source>
</evidence>
<organism evidence="4 5">
    <name type="scientific">Neoroseomonas eburnea</name>
    <dbReference type="NCBI Taxonomy" id="1346889"/>
    <lineage>
        <taxon>Bacteria</taxon>
        <taxon>Pseudomonadati</taxon>
        <taxon>Pseudomonadota</taxon>
        <taxon>Alphaproteobacteria</taxon>
        <taxon>Acetobacterales</taxon>
        <taxon>Acetobacteraceae</taxon>
        <taxon>Neoroseomonas</taxon>
    </lineage>
</organism>
<dbReference type="InterPro" id="IPR008040">
    <property type="entry name" value="Hydant_A_N"/>
</dbReference>
<dbReference type="GO" id="GO:0005829">
    <property type="term" value="C:cytosol"/>
    <property type="evidence" value="ECO:0007669"/>
    <property type="project" value="TreeGrafter"/>
</dbReference>
<feature type="domain" description="Acetophenone carboxylase-like C-terminal" evidence="3">
    <location>
        <begin position="515"/>
        <end position="686"/>
    </location>
</feature>
<name>A0A9X9XF92_9PROT</name>
<keyword evidence="5" id="KW-1185">Reference proteome</keyword>